<dbReference type="Pfam" id="PF23622">
    <property type="entry name" value="LRR_At1g61320_AtMIF1"/>
    <property type="match status" value="1"/>
</dbReference>
<dbReference type="OrthoDB" id="650312at2759"/>
<dbReference type="PROSITE" id="PS50181">
    <property type="entry name" value="FBOX"/>
    <property type="match status" value="1"/>
</dbReference>
<dbReference type="InterPro" id="IPR032675">
    <property type="entry name" value="LRR_dom_sf"/>
</dbReference>
<dbReference type="GeneID" id="110415758"/>
<protein>
    <submittedName>
        <fullName evidence="3">F-box/LRR-repeat protein At4g14103-like</fullName>
    </submittedName>
</protein>
<dbReference type="Gene3D" id="1.20.1280.50">
    <property type="match status" value="1"/>
</dbReference>
<dbReference type="Pfam" id="PF00646">
    <property type="entry name" value="F-box"/>
    <property type="match status" value="1"/>
</dbReference>
<proteinExistence type="predicted"/>
<organism evidence="2 3">
    <name type="scientific">Herrania umbratica</name>
    <dbReference type="NCBI Taxonomy" id="108875"/>
    <lineage>
        <taxon>Eukaryota</taxon>
        <taxon>Viridiplantae</taxon>
        <taxon>Streptophyta</taxon>
        <taxon>Embryophyta</taxon>
        <taxon>Tracheophyta</taxon>
        <taxon>Spermatophyta</taxon>
        <taxon>Magnoliopsida</taxon>
        <taxon>eudicotyledons</taxon>
        <taxon>Gunneridae</taxon>
        <taxon>Pentapetalae</taxon>
        <taxon>rosids</taxon>
        <taxon>malvids</taxon>
        <taxon>Malvales</taxon>
        <taxon>Malvaceae</taxon>
        <taxon>Byttnerioideae</taxon>
        <taxon>Herrania</taxon>
    </lineage>
</organism>
<dbReference type="CDD" id="cd22160">
    <property type="entry name" value="F-box_AtFBL13-like"/>
    <property type="match status" value="1"/>
</dbReference>
<evidence type="ECO:0000259" key="1">
    <source>
        <dbReference type="PROSITE" id="PS50181"/>
    </source>
</evidence>
<dbReference type="InterPro" id="IPR055357">
    <property type="entry name" value="LRR_At1g61320_AtMIF1"/>
</dbReference>
<dbReference type="Proteomes" id="UP000504621">
    <property type="component" value="Unplaced"/>
</dbReference>
<dbReference type="InterPro" id="IPR036047">
    <property type="entry name" value="F-box-like_dom_sf"/>
</dbReference>
<dbReference type="SMART" id="SM00256">
    <property type="entry name" value="FBOX"/>
    <property type="match status" value="1"/>
</dbReference>
<dbReference type="PANTHER" id="PTHR31900">
    <property type="entry name" value="F-BOX/RNI SUPERFAMILY PROTEIN-RELATED"/>
    <property type="match status" value="1"/>
</dbReference>
<feature type="domain" description="F-box" evidence="1">
    <location>
        <begin position="13"/>
        <end position="66"/>
    </location>
</feature>
<name>A0A6J1A8Q0_9ROSI</name>
<dbReference type="InterPro" id="IPR050232">
    <property type="entry name" value="FBL13/AtMIF1-like"/>
</dbReference>
<accession>A0A6J1A8Q0</accession>
<sequence>MHSIKIQHDDSTKDLISQLPDELVHHILSFLPTKDVVSTSALSTRWRYLWTSFSIVNFEFYAWKEKQQERPSFLNKVQRELLIPDTARIRKFHLHSDCAIRFSQILTVMSMVSKVVNHQVEDLDLSIPHHLEPNLFSFPHGLFTSELLISLKLHMTQVSLNNFPTSICLPRLKTLYLDYIRFQDEHSAQLLLSSCPALKELYLDNCDWSQKTDITISIPTLLALSIIFFDDNPPDISIKICTPNLLKLCYTSSLQVELIPSDLSSVIRAEVDVFGWLTYDQRLRVQAAHRTLKLLQGIYGVKFLELSYDTLQAISFAGNFQANHLPTFYNLTDLIVNFNLSNRDGAALMHVLQKSPNLQSLHFSQGFDEEDQENVVPVKDNSRMLKFWSGFQSIAQKIYQKTWERMKG</sequence>
<reference evidence="3" key="1">
    <citation type="submission" date="2025-08" db="UniProtKB">
        <authorList>
            <consortium name="RefSeq"/>
        </authorList>
    </citation>
    <scope>IDENTIFICATION</scope>
    <source>
        <tissue evidence="3">Leaf</tissue>
    </source>
</reference>
<evidence type="ECO:0000313" key="3">
    <source>
        <dbReference type="RefSeq" id="XP_021283136.1"/>
    </source>
</evidence>
<dbReference type="PANTHER" id="PTHR31900:SF30">
    <property type="entry name" value="SUPERFAMILY PROTEIN, PUTATIVE-RELATED"/>
    <property type="match status" value="1"/>
</dbReference>
<evidence type="ECO:0000313" key="2">
    <source>
        <dbReference type="Proteomes" id="UP000504621"/>
    </source>
</evidence>
<dbReference type="SUPFAM" id="SSF81383">
    <property type="entry name" value="F-box domain"/>
    <property type="match status" value="1"/>
</dbReference>
<dbReference type="InterPro" id="IPR001810">
    <property type="entry name" value="F-box_dom"/>
</dbReference>
<dbReference type="SUPFAM" id="SSF52047">
    <property type="entry name" value="RNI-like"/>
    <property type="match status" value="1"/>
</dbReference>
<dbReference type="RefSeq" id="XP_021283136.1">
    <property type="nucleotide sequence ID" value="XM_021427461.1"/>
</dbReference>
<dbReference type="AlphaFoldDB" id="A0A6J1A8Q0"/>
<dbReference type="InterPro" id="IPR053781">
    <property type="entry name" value="F-box_AtFBL13-like"/>
</dbReference>
<dbReference type="Gene3D" id="3.80.10.10">
    <property type="entry name" value="Ribonuclease Inhibitor"/>
    <property type="match status" value="1"/>
</dbReference>
<gene>
    <name evidence="3" type="primary">LOC110415758</name>
</gene>
<keyword evidence="2" id="KW-1185">Reference proteome</keyword>